<dbReference type="AlphaFoldDB" id="A0A6A1V111"/>
<dbReference type="Proteomes" id="UP000516437">
    <property type="component" value="Chromosome 7"/>
</dbReference>
<evidence type="ECO:0000313" key="2">
    <source>
        <dbReference type="Proteomes" id="UP000516437"/>
    </source>
</evidence>
<protein>
    <submittedName>
        <fullName evidence="1">Uncharacterized protein</fullName>
    </submittedName>
</protein>
<gene>
    <name evidence="1" type="ORF">CJ030_MR7G025639</name>
</gene>
<dbReference type="EMBL" id="RXIC02000025">
    <property type="protein sequence ID" value="KAB1206335.1"/>
    <property type="molecule type" value="Genomic_DNA"/>
</dbReference>
<organism evidence="1 2">
    <name type="scientific">Morella rubra</name>
    <name type="common">Chinese bayberry</name>
    <dbReference type="NCBI Taxonomy" id="262757"/>
    <lineage>
        <taxon>Eukaryota</taxon>
        <taxon>Viridiplantae</taxon>
        <taxon>Streptophyta</taxon>
        <taxon>Embryophyta</taxon>
        <taxon>Tracheophyta</taxon>
        <taxon>Spermatophyta</taxon>
        <taxon>Magnoliopsida</taxon>
        <taxon>eudicotyledons</taxon>
        <taxon>Gunneridae</taxon>
        <taxon>Pentapetalae</taxon>
        <taxon>rosids</taxon>
        <taxon>fabids</taxon>
        <taxon>Fagales</taxon>
        <taxon>Myricaceae</taxon>
        <taxon>Morella</taxon>
    </lineage>
</organism>
<accession>A0A6A1V111</accession>
<dbReference type="OrthoDB" id="775571at2759"/>
<comment type="caution">
    <text evidence="1">The sequence shown here is derived from an EMBL/GenBank/DDBJ whole genome shotgun (WGS) entry which is preliminary data.</text>
</comment>
<sequence>MGRGMAVDANFASLFEKLKVEDPWLPPRTWESIPSESGRGGSRSLSHFFSSSQPLSDASTVSEESLVRSWIFKAEISDPYKEFIVEYSNNLQLNPHGKAGISVDFPLAIIRERDAVAIPCFPEDFLIPLVRAGQQLQVIMKLLEWYIYVVTWDHTYDDILPRWSGFSNSYPSYASPVTFCKANIEAMVLERESYSKMLLEKVECTVKKLEFRYEQVVPHCTGPVCFGNGLGCSNNPDSLIVDGGSMSPLIVDERRSNVAVSSLDCDDSSSVDELSYGMDTYQTSDCSSSNSSEEQIDSEQLIEPPNHRVGLQSKYLSALSFSLSTTVDISLQKSDQFTELSHKESHSGELWELMEGLSHNVCPEGCLQKVSFSVSQKNRDDSGLYPVDSDLKLRKRNVEVMKEVTSHFGEILATLDSKDQRENSMPGPDTYTLQQLNPTYHSNFLSMNPVLTYYAYLHLMSKSGERCSSVYERSLPYFDFHHVEDPCKSCVERLAASSVPEFGSDLPLPLGSHIFCL</sequence>
<keyword evidence="2" id="KW-1185">Reference proteome</keyword>
<name>A0A6A1V111_9ROSI</name>
<reference evidence="1 2" key="1">
    <citation type="journal article" date="2019" name="Plant Biotechnol. J.">
        <title>The red bayberry genome and genetic basis of sex determination.</title>
        <authorList>
            <person name="Jia H.M."/>
            <person name="Jia H.J."/>
            <person name="Cai Q.L."/>
            <person name="Wang Y."/>
            <person name="Zhao H.B."/>
            <person name="Yang W.F."/>
            <person name="Wang G.Y."/>
            <person name="Li Y.H."/>
            <person name="Zhan D.L."/>
            <person name="Shen Y.T."/>
            <person name="Niu Q.F."/>
            <person name="Chang L."/>
            <person name="Qiu J."/>
            <person name="Zhao L."/>
            <person name="Xie H.B."/>
            <person name="Fu W.Y."/>
            <person name="Jin J."/>
            <person name="Li X.W."/>
            <person name="Jiao Y."/>
            <person name="Zhou C.C."/>
            <person name="Tu T."/>
            <person name="Chai C.Y."/>
            <person name="Gao J.L."/>
            <person name="Fan L.J."/>
            <person name="van de Weg E."/>
            <person name="Wang J.Y."/>
            <person name="Gao Z.S."/>
        </authorList>
    </citation>
    <scope>NUCLEOTIDE SEQUENCE [LARGE SCALE GENOMIC DNA]</scope>
    <source>
        <tissue evidence="1">Leaves</tissue>
    </source>
</reference>
<evidence type="ECO:0000313" key="1">
    <source>
        <dbReference type="EMBL" id="KAB1206335.1"/>
    </source>
</evidence>
<proteinExistence type="predicted"/>